<gene>
    <name evidence="1" type="ORF">C4K68_05075</name>
</gene>
<accession>A0A2S5KU88</accession>
<proteinExistence type="predicted"/>
<comment type="caution">
    <text evidence="1">The sequence shown here is derived from an EMBL/GenBank/DDBJ whole genome shotgun (WGS) entry which is preliminary data.</text>
</comment>
<sequence>MSYEYAEGDLLTTPNTYQFSRYEGELFLTRWADSRSRVRSRLPVPSAALPIVVEADQTQTALLGVLSGGESPLSIVTLEFYLKKFEVSKRLYSAYADTQPRRPLAGATYENLESYLLLALALVNVKEHVNSVRYLNGLLKLCDTLCAMHARLTVSQRAMLAYILQEEAALVAFWQVKAGL</sequence>
<organism evidence="1 2">
    <name type="scientific">Proteobacteria bacterium 228</name>
    <dbReference type="NCBI Taxonomy" id="2083153"/>
    <lineage>
        <taxon>Bacteria</taxon>
        <taxon>Pseudomonadati</taxon>
        <taxon>Pseudomonadota</taxon>
    </lineage>
</organism>
<name>A0A2S5KU88_9PROT</name>
<dbReference type="Proteomes" id="UP000238196">
    <property type="component" value="Unassembled WGS sequence"/>
</dbReference>
<dbReference type="EMBL" id="PRLP01000015">
    <property type="protein sequence ID" value="PPC78427.1"/>
    <property type="molecule type" value="Genomic_DNA"/>
</dbReference>
<reference evidence="1 2" key="1">
    <citation type="submission" date="2018-02" db="EMBL/GenBank/DDBJ databases">
        <title>novel marine gammaproteobacteria from coastal saline agro ecosystem.</title>
        <authorList>
            <person name="Krishnan R."/>
            <person name="Ramesh Kumar N."/>
        </authorList>
    </citation>
    <scope>NUCLEOTIDE SEQUENCE [LARGE SCALE GENOMIC DNA]</scope>
    <source>
        <strain evidence="1 2">228</strain>
    </source>
</reference>
<evidence type="ECO:0000313" key="1">
    <source>
        <dbReference type="EMBL" id="PPC78427.1"/>
    </source>
</evidence>
<protein>
    <submittedName>
        <fullName evidence="1">Uncharacterized protein</fullName>
    </submittedName>
</protein>
<evidence type="ECO:0000313" key="2">
    <source>
        <dbReference type="Proteomes" id="UP000238196"/>
    </source>
</evidence>
<dbReference type="AlphaFoldDB" id="A0A2S5KU88"/>
<dbReference type="OrthoDB" id="6889438at2"/>